<comment type="caution">
    <text evidence="1">The sequence shown here is derived from an EMBL/GenBank/DDBJ whole genome shotgun (WGS) entry which is preliminary data.</text>
</comment>
<dbReference type="EMBL" id="JAAXOS010000003">
    <property type="protein sequence ID" value="NKY26226.1"/>
    <property type="molecule type" value="Genomic_DNA"/>
</dbReference>
<organism evidence="1 2">
    <name type="scientific">Nocardia gamkensis</name>
    <dbReference type="NCBI Taxonomy" id="352869"/>
    <lineage>
        <taxon>Bacteria</taxon>
        <taxon>Bacillati</taxon>
        <taxon>Actinomycetota</taxon>
        <taxon>Actinomycetes</taxon>
        <taxon>Mycobacteriales</taxon>
        <taxon>Nocardiaceae</taxon>
        <taxon>Nocardia</taxon>
    </lineage>
</organism>
<accession>A0A7X6L1P8</accession>
<dbReference type="PANTHER" id="PTHR36221:SF1">
    <property type="entry name" value="DUF742 DOMAIN-CONTAINING PROTEIN"/>
    <property type="match status" value="1"/>
</dbReference>
<evidence type="ECO:0000313" key="1">
    <source>
        <dbReference type="EMBL" id="NKY26226.1"/>
    </source>
</evidence>
<dbReference type="RefSeq" id="WP_062970135.1">
    <property type="nucleotide sequence ID" value="NZ_JAAXOS010000003.1"/>
</dbReference>
<dbReference type="Proteomes" id="UP000540698">
    <property type="component" value="Unassembled WGS sequence"/>
</dbReference>
<dbReference type="InterPro" id="IPR007995">
    <property type="entry name" value="DUF742"/>
</dbReference>
<evidence type="ECO:0000313" key="2">
    <source>
        <dbReference type="Proteomes" id="UP000540698"/>
    </source>
</evidence>
<protein>
    <submittedName>
        <fullName evidence="1">DUF742 domain-containing protein</fullName>
    </submittedName>
</protein>
<proteinExistence type="predicted"/>
<dbReference type="AlphaFoldDB" id="A0A7X6L1P8"/>
<sequence>MSYQHDPWYEEDAGPLVRLFAITRGRGRAVRRELNLVTLVVDGAPGSALRRTEPEYAAIVELCRTPQSVAEVSARLRLPLTMTKVLIGDLLDDGRLICRSAPAATGPESDLGLLRAVLDGIRAL</sequence>
<dbReference type="PANTHER" id="PTHR36221">
    <property type="entry name" value="DUF742 DOMAIN-CONTAINING PROTEIN"/>
    <property type="match status" value="1"/>
</dbReference>
<reference evidence="1 2" key="1">
    <citation type="submission" date="2020-04" db="EMBL/GenBank/DDBJ databases">
        <title>MicrobeNet Type strains.</title>
        <authorList>
            <person name="Nicholson A.C."/>
        </authorList>
    </citation>
    <scope>NUCLEOTIDE SEQUENCE [LARGE SCALE GENOMIC DNA]</scope>
    <source>
        <strain evidence="1 2">DSM 44956</strain>
    </source>
</reference>
<dbReference type="Pfam" id="PF05331">
    <property type="entry name" value="DUF742"/>
    <property type="match status" value="1"/>
</dbReference>
<gene>
    <name evidence="1" type="ORF">HGB38_08350</name>
</gene>
<keyword evidence="2" id="KW-1185">Reference proteome</keyword>
<name>A0A7X6L1P8_9NOCA</name>